<dbReference type="EMBL" id="QEAM01000144">
    <property type="protein sequence ID" value="TPX45312.1"/>
    <property type="molecule type" value="Genomic_DNA"/>
</dbReference>
<organism evidence="1 2">
    <name type="scientific">Synchytrium endobioticum</name>
    <dbReference type="NCBI Taxonomy" id="286115"/>
    <lineage>
        <taxon>Eukaryota</taxon>
        <taxon>Fungi</taxon>
        <taxon>Fungi incertae sedis</taxon>
        <taxon>Chytridiomycota</taxon>
        <taxon>Chytridiomycota incertae sedis</taxon>
        <taxon>Chytridiomycetes</taxon>
        <taxon>Synchytriales</taxon>
        <taxon>Synchytriaceae</taxon>
        <taxon>Synchytrium</taxon>
    </lineage>
</organism>
<dbReference type="VEuPathDB" id="FungiDB:SeMB42_g04786"/>
<accession>A0A507D1H5</accession>
<dbReference type="AlphaFoldDB" id="A0A507D1H5"/>
<evidence type="ECO:0000313" key="2">
    <source>
        <dbReference type="Proteomes" id="UP000320475"/>
    </source>
</evidence>
<proteinExistence type="predicted"/>
<evidence type="ECO:0000313" key="1">
    <source>
        <dbReference type="EMBL" id="TPX45312.1"/>
    </source>
</evidence>
<evidence type="ECO:0008006" key="3">
    <source>
        <dbReference type="Google" id="ProtNLM"/>
    </source>
</evidence>
<sequence>MDVNPQSATNIEQAKHTLCIYKFAFPEDPMKTGDINWGESIGLKLRKEILIKDTSCKKWYRHLREMYCGNDTDEVVSPQALQNLWRLKLRPKTRQRVWRILINRIPRKIDPTRNPHDQCACGKGKARIRHLFSECKILKGIAGKIGTYDMIEMVQTTPETNLKYNRKALTPETGLKIRIYCTLLQTQWLSYCNWVKQGVDMNIKNGLKTLTILVKKEAATDKGQEMWAQIIKNLEQMDE</sequence>
<name>A0A507D1H5_9FUNG</name>
<comment type="caution">
    <text evidence="1">The sequence shown here is derived from an EMBL/GenBank/DDBJ whole genome shotgun (WGS) entry which is preliminary data.</text>
</comment>
<dbReference type="Proteomes" id="UP000320475">
    <property type="component" value="Unassembled WGS sequence"/>
</dbReference>
<reference evidence="1 2" key="1">
    <citation type="journal article" date="2019" name="Sci. Rep.">
        <title>Comparative genomics of chytrid fungi reveal insights into the obligate biotrophic and pathogenic lifestyle of Synchytrium endobioticum.</title>
        <authorList>
            <person name="van de Vossenberg B.T.L.H."/>
            <person name="Warris S."/>
            <person name="Nguyen H.D.T."/>
            <person name="van Gent-Pelzer M.P.E."/>
            <person name="Joly D.L."/>
            <person name="van de Geest H.C."/>
            <person name="Bonants P.J.M."/>
            <person name="Smith D.S."/>
            <person name="Levesque C.A."/>
            <person name="van der Lee T.A.J."/>
        </authorList>
    </citation>
    <scope>NUCLEOTIDE SEQUENCE [LARGE SCALE GENOMIC DNA]</scope>
    <source>
        <strain evidence="1 2">LEV6574</strain>
    </source>
</reference>
<gene>
    <name evidence="1" type="ORF">SeLEV6574_g03918</name>
</gene>
<protein>
    <recommendedName>
        <fullName evidence="3">Reverse transcriptase zinc-binding domain-containing protein</fullName>
    </recommendedName>
</protein>